<comment type="caution">
    <text evidence="2">The sequence shown here is derived from an EMBL/GenBank/DDBJ whole genome shotgun (WGS) entry which is preliminary data.</text>
</comment>
<protein>
    <recommendedName>
        <fullName evidence="4">DUF4283 domain-containing protein</fullName>
    </recommendedName>
</protein>
<gene>
    <name evidence="2" type="ORF">V6N12_072606</name>
</gene>
<feature type="region of interest" description="Disordered" evidence="1">
    <location>
        <begin position="146"/>
        <end position="166"/>
    </location>
</feature>
<evidence type="ECO:0000313" key="3">
    <source>
        <dbReference type="Proteomes" id="UP001472677"/>
    </source>
</evidence>
<evidence type="ECO:0000313" key="2">
    <source>
        <dbReference type="EMBL" id="KAK8507338.1"/>
    </source>
</evidence>
<evidence type="ECO:0000256" key="1">
    <source>
        <dbReference type="SAM" id="MobiDB-lite"/>
    </source>
</evidence>
<keyword evidence="3" id="KW-1185">Reference proteome</keyword>
<accession>A0ABR2BK12</accession>
<sequence>MATIRVVIPWIPPSCSDCNTFGHSIKTCNEKPKPTQVWKLKENASVAEVGEPSAAGKCVVGEGSTGHNVVLVVEQLDLGGLALTDAEFPCDQVVQGVREMSVDPGGLASADVQGASVVLAIDGSDVIQNDTSVHSVDDLNSVHFPTLQDSAGKKGKGRGKGEKNKRFAGSSNKFETLVKDIGEAGGRPPQAAAAVVAKKKDHVLKAKSVSEGSGVVVVGVLNSST</sequence>
<dbReference type="Proteomes" id="UP001472677">
    <property type="component" value="Unassembled WGS sequence"/>
</dbReference>
<name>A0ABR2BK12_9ROSI</name>
<evidence type="ECO:0008006" key="4">
    <source>
        <dbReference type="Google" id="ProtNLM"/>
    </source>
</evidence>
<dbReference type="EMBL" id="JBBPBM010000108">
    <property type="protein sequence ID" value="KAK8507338.1"/>
    <property type="molecule type" value="Genomic_DNA"/>
</dbReference>
<proteinExistence type="predicted"/>
<reference evidence="2 3" key="1">
    <citation type="journal article" date="2024" name="G3 (Bethesda)">
        <title>Genome assembly of Hibiscus sabdariffa L. provides insights into metabolisms of medicinal natural products.</title>
        <authorList>
            <person name="Kim T."/>
        </authorList>
    </citation>
    <scope>NUCLEOTIDE SEQUENCE [LARGE SCALE GENOMIC DNA]</scope>
    <source>
        <strain evidence="2">TK-2024</strain>
        <tissue evidence="2">Old leaves</tissue>
    </source>
</reference>
<organism evidence="2 3">
    <name type="scientific">Hibiscus sabdariffa</name>
    <name type="common">roselle</name>
    <dbReference type="NCBI Taxonomy" id="183260"/>
    <lineage>
        <taxon>Eukaryota</taxon>
        <taxon>Viridiplantae</taxon>
        <taxon>Streptophyta</taxon>
        <taxon>Embryophyta</taxon>
        <taxon>Tracheophyta</taxon>
        <taxon>Spermatophyta</taxon>
        <taxon>Magnoliopsida</taxon>
        <taxon>eudicotyledons</taxon>
        <taxon>Gunneridae</taxon>
        <taxon>Pentapetalae</taxon>
        <taxon>rosids</taxon>
        <taxon>malvids</taxon>
        <taxon>Malvales</taxon>
        <taxon>Malvaceae</taxon>
        <taxon>Malvoideae</taxon>
        <taxon>Hibiscus</taxon>
    </lineage>
</organism>